<keyword evidence="5" id="KW-0594">Phospholipid biosynthesis</keyword>
<dbReference type="EMBL" id="LCAH01000025">
    <property type="protein sequence ID" value="KKR85897.1"/>
    <property type="molecule type" value="Genomic_DNA"/>
</dbReference>
<reference evidence="12 13" key="1">
    <citation type="journal article" date="2015" name="Nature">
        <title>rRNA introns, odd ribosomes, and small enigmatic genomes across a large radiation of phyla.</title>
        <authorList>
            <person name="Brown C.T."/>
            <person name="Hug L.A."/>
            <person name="Thomas B.C."/>
            <person name="Sharon I."/>
            <person name="Castelle C.J."/>
            <person name="Singh A."/>
            <person name="Wilkins M.J."/>
            <person name="Williams K.H."/>
            <person name="Banfield J.F."/>
        </authorList>
    </citation>
    <scope>NUCLEOTIDE SEQUENCE [LARGE SCALE GENOMIC DNA]</scope>
</reference>
<keyword evidence="9" id="KW-0520">NAD</keyword>
<gene>
    <name evidence="12" type="ORF">UU35_C0025G0004</name>
</gene>
<evidence type="ECO:0000256" key="7">
    <source>
        <dbReference type="PIRSR" id="PIRSR000114-1"/>
    </source>
</evidence>
<comment type="similarity">
    <text evidence="1">Belongs to the NAD-dependent glycerol-3-phosphate dehydrogenase family.</text>
</comment>
<dbReference type="PANTHER" id="PTHR11728:SF1">
    <property type="entry name" value="GLYCEROL-3-PHOSPHATE DEHYDROGENASE [NAD(+)] 2, CHLOROPLASTIC"/>
    <property type="match status" value="1"/>
</dbReference>
<proteinExistence type="inferred from homology"/>
<feature type="active site" description="Proton acceptor" evidence="7">
    <location>
        <position position="172"/>
    </location>
</feature>
<sequence length="307" mass="33249">MSALNETSVLIIGAGEIGSALGFILKPHVNLMMWDRHAEKIPDMISLEQSVPKADVVFICVPAAGIRGIVSQITSHLSSHTIVVSLAKGLEQETGWTMDRVLEDVLPIGQKYAILGGPLLAEELIANQFGVAAVGTKETEIFQTISSLFCGTHLRMEFGGEPRAVAWDGVLKNVYAFGLGIAEGLEWGWNAKGWFASQAIREMRFLFEKLELDPDAVLSSAGVGDFLATGCSSYSRNRETGRLAAQTGKLTQESEGTLSLHVLNTLFPDMAKESHLPLFVALENILIQGKEPAFVFSGFFGQTHKTV</sequence>
<dbReference type="GO" id="GO:0005975">
    <property type="term" value="P:carbohydrate metabolic process"/>
    <property type="evidence" value="ECO:0007669"/>
    <property type="project" value="InterPro"/>
</dbReference>
<dbReference type="InterPro" id="IPR006168">
    <property type="entry name" value="G3P_DH_NAD-dep"/>
</dbReference>
<dbReference type="GO" id="GO:0047952">
    <property type="term" value="F:glycerol-3-phosphate dehydrogenase [NAD(P)+] activity"/>
    <property type="evidence" value="ECO:0007669"/>
    <property type="project" value="TreeGrafter"/>
</dbReference>
<evidence type="ECO:0000256" key="4">
    <source>
        <dbReference type="ARBA" id="ARBA00023098"/>
    </source>
</evidence>
<feature type="binding site" evidence="9">
    <location>
        <position position="121"/>
    </location>
    <ligand>
        <name>NAD(+)</name>
        <dbReference type="ChEBI" id="CHEBI:57540"/>
    </ligand>
</feature>
<comment type="caution">
    <text evidence="12">The sequence shown here is derived from an EMBL/GenBank/DDBJ whole genome shotgun (WGS) entry which is preliminary data.</text>
</comment>
<dbReference type="PROSITE" id="PS00957">
    <property type="entry name" value="NAD_G3PDH"/>
    <property type="match status" value="1"/>
</dbReference>
<evidence type="ECO:0000259" key="11">
    <source>
        <dbReference type="Pfam" id="PF07479"/>
    </source>
</evidence>
<feature type="domain" description="Glycerol-3-phosphate dehydrogenase NAD-dependent N-terminal" evidence="10">
    <location>
        <begin position="46"/>
        <end position="139"/>
    </location>
</feature>
<keyword evidence="3" id="KW-0560">Oxidoreductase</keyword>
<accession>A0A0G0XDT1</accession>
<dbReference type="Pfam" id="PF07479">
    <property type="entry name" value="NAD_Gly3P_dh_C"/>
    <property type="match status" value="1"/>
</dbReference>
<name>A0A0G0XDT1_9BACT</name>
<dbReference type="GO" id="GO:0008654">
    <property type="term" value="P:phospholipid biosynthetic process"/>
    <property type="evidence" value="ECO:0007669"/>
    <property type="project" value="UniProtKB-KW"/>
</dbReference>
<protein>
    <submittedName>
        <fullName evidence="12">NAD-dependent glycerol-3-phosphate dehydrogenase domain protein</fullName>
    </submittedName>
</protein>
<dbReference type="GO" id="GO:0051287">
    <property type="term" value="F:NAD binding"/>
    <property type="evidence" value="ECO:0007669"/>
    <property type="project" value="InterPro"/>
</dbReference>
<keyword evidence="2" id="KW-0444">Lipid biosynthesis</keyword>
<feature type="binding site" evidence="8">
    <location>
        <begin position="236"/>
        <end position="237"/>
    </location>
    <ligand>
        <name>substrate</name>
    </ligand>
</feature>
<evidence type="ECO:0000256" key="6">
    <source>
        <dbReference type="ARBA" id="ARBA00023264"/>
    </source>
</evidence>
<keyword evidence="6" id="KW-1208">Phospholipid metabolism</keyword>
<dbReference type="InterPro" id="IPR011128">
    <property type="entry name" value="G3P_DH_NAD-dep_N"/>
</dbReference>
<dbReference type="Proteomes" id="UP000034616">
    <property type="component" value="Unassembled WGS sequence"/>
</dbReference>
<evidence type="ECO:0000313" key="12">
    <source>
        <dbReference type="EMBL" id="KKR85897.1"/>
    </source>
</evidence>
<dbReference type="SUPFAM" id="SSF51735">
    <property type="entry name" value="NAD(P)-binding Rossmann-fold domains"/>
    <property type="match status" value="1"/>
</dbReference>
<evidence type="ECO:0000313" key="13">
    <source>
        <dbReference type="Proteomes" id="UP000034616"/>
    </source>
</evidence>
<feature type="domain" description="Glycerol-3-phosphate dehydrogenase NAD-dependent C-terminal" evidence="11">
    <location>
        <begin position="165"/>
        <end position="293"/>
    </location>
</feature>
<dbReference type="Gene3D" id="3.40.50.720">
    <property type="entry name" value="NAD(P)-binding Rossmann-like Domain"/>
    <property type="match status" value="1"/>
</dbReference>
<feature type="binding site" evidence="9">
    <location>
        <position position="236"/>
    </location>
    <ligand>
        <name>NAD(+)</name>
        <dbReference type="ChEBI" id="CHEBI:57540"/>
    </ligand>
</feature>
<organism evidence="12 13">
    <name type="scientific">Candidatus Uhrbacteria bacterium GW2011_GWC2_41_11</name>
    <dbReference type="NCBI Taxonomy" id="1618985"/>
    <lineage>
        <taxon>Bacteria</taxon>
        <taxon>Candidatus Uhriibacteriota</taxon>
    </lineage>
</organism>
<dbReference type="GO" id="GO:0046168">
    <property type="term" value="P:glycerol-3-phosphate catabolic process"/>
    <property type="evidence" value="ECO:0007669"/>
    <property type="project" value="InterPro"/>
</dbReference>
<evidence type="ECO:0000256" key="2">
    <source>
        <dbReference type="ARBA" id="ARBA00022516"/>
    </source>
</evidence>
<dbReference type="Gene3D" id="1.10.1040.10">
    <property type="entry name" value="N-(1-d-carboxylethyl)-l-norvaline Dehydrogenase, domain 2"/>
    <property type="match status" value="1"/>
</dbReference>
<dbReference type="Pfam" id="PF01210">
    <property type="entry name" value="NAD_Gly3P_dh_N"/>
    <property type="match status" value="1"/>
</dbReference>
<dbReference type="GO" id="GO:0005829">
    <property type="term" value="C:cytosol"/>
    <property type="evidence" value="ECO:0007669"/>
    <property type="project" value="TreeGrafter"/>
</dbReference>
<dbReference type="InterPro" id="IPR006109">
    <property type="entry name" value="G3P_DH_NAD-dep_C"/>
</dbReference>
<dbReference type="AlphaFoldDB" id="A0A0G0XDT1"/>
<evidence type="ECO:0000256" key="5">
    <source>
        <dbReference type="ARBA" id="ARBA00023209"/>
    </source>
</evidence>
<dbReference type="InterPro" id="IPR008927">
    <property type="entry name" value="6-PGluconate_DH-like_C_sf"/>
</dbReference>
<evidence type="ECO:0000256" key="8">
    <source>
        <dbReference type="PIRSR" id="PIRSR000114-2"/>
    </source>
</evidence>
<dbReference type="InterPro" id="IPR036291">
    <property type="entry name" value="NAD(P)-bd_dom_sf"/>
</dbReference>
<dbReference type="SUPFAM" id="SSF48179">
    <property type="entry name" value="6-phosphogluconate dehydrogenase C-terminal domain-like"/>
    <property type="match status" value="1"/>
</dbReference>
<dbReference type="PANTHER" id="PTHR11728">
    <property type="entry name" value="GLYCEROL-3-PHOSPHATE DEHYDROGENASE"/>
    <property type="match status" value="1"/>
</dbReference>
<evidence type="ECO:0000259" key="10">
    <source>
        <dbReference type="Pfam" id="PF01210"/>
    </source>
</evidence>
<evidence type="ECO:0000256" key="9">
    <source>
        <dbReference type="PIRSR" id="PIRSR000114-3"/>
    </source>
</evidence>
<evidence type="ECO:0000256" key="1">
    <source>
        <dbReference type="ARBA" id="ARBA00011009"/>
    </source>
</evidence>
<dbReference type="PIRSF" id="PIRSF000114">
    <property type="entry name" value="Glycerol-3-P_dh"/>
    <property type="match status" value="1"/>
</dbReference>
<dbReference type="InterPro" id="IPR013328">
    <property type="entry name" value="6PGD_dom2"/>
</dbReference>
<evidence type="ECO:0000256" key="3">
    <source>
        <dbReference type="ARBA" id="ARBA00023002"/>
    </source>
</evidence>
<keyword evidence="4" id="KW-0443">Lipid metabolism</keyword>
<feature type="binding site" evidence="8">
    <location>
        <position position="88"/>
    </location>
    <ligand>
        <name>substrate</name>
    </ligand>
</feature>